<dbReference type="RefSeq" id="WP_013769272.1">
    <property type="nucleotide sequence ID" value="NC_015514.1"/>
</dbReference>
<protein>
    <recommendedName>
        <fullName evidence="4">Secreted protein</fullName>
    </recommendedName>
</protein>
<dbReference type="HOGENOM" id="CLU_1640747_0_0_11"/>
<sequence>MTQRRVISAVTAAVLAVGLAAAAIPAQAVSATNSYSYPGGRYLQANVWLENQSGRNFNWTSSSKYLGSGSGPSTASSITNEVKIWVNGVGVSLGNASGATTSDKDFGLKWTNTNTWISDLAGSNSVTNLLYLNINGSSFAIASIPYFGTPKSTTATVTKWL</sequence>
<dbReference type="STRING" id="590998.Celf_0092"/>
<feature type="signal peptide" evidence="1">
    <location>
        <begin position="1"/>
        <end position="28"/>
    </location>
</feature>
<dbReference type="AlphaFoldDB" id="F4H4P1"/>
<reference evidence="2 3" key="1">
    <citation type="submission" date="2011-04" db="EMBL/GenBank/DDBJ databases">
        <title>Complete sequence of Cellulomonas fimi ATCC 484.</title>
        <authorList>
            <consortium name="US DOE Joint Genome Institute"/>
            <person name="Lucas S."/>
            <person name="Han J."/>
            <person name="Lapidus A."/>
            <person name="Cheng J.-F."/>
            <person name="Goodwin L."/>
            <person name="Pitluck S."/>
            <person name="Peters L."/>
            <person name="Chertkov O."/>
            <person name="Detter J.C."/>
            <person name="Han C."/>
            <person name="Tapia R."/>
            <person name="Land M."/>
            <person name="Hauser L."/>
            <person name="Kyrpides N."/>
            <person name="Ivanova N."/>
            <person name="Ovchinnikova G."/>
            <person name="Pagani I."/>
            <person name="Mead D."/>
            <person name="Brumm P."/>
            <person name="Woyke T."/>
        </authorList>
    </citation>
    <scope>NUCLEOTIDE SEQUENCE [LARGE SCALE GENOMIC DNA]</scope>
    <source>
        <strain evidence="3">ATCC 484 / DSM 20113 / JCM 1341 / NBRC 15513 / NCIMB 8980 / NCTC 7547</strain>
    </source>
</reference>
<evidence type="ECO:0000313" key="2">
    <source>
        <dbReference type="EMBL" id="AEE44242.1"/>
    </source>
</evidence>
<organism evidence="2 3">
    <name type="scientific">Cellulomonas fimi (strain ATCC 484 / DSM 20113 / JCM 1341 / CCUG 24087 / LMG 16345 / NBRC 15513 / NCIMB 8980 / NCTC 7547 / NRS-133)</name>
    <dbReference type="NCBI Taxonomy" id="590998"/>
    <lineage>
        <taxon>Bacteria</taxon>
        <taxon>Bacillati</taxon>
        <taxon>Actinomycetota</taxon>
        <taxon>Actinomycetes</taxon>
        <taxon>Micrococcales</taxon>
        <taxon>Cellulomonadaceae</taxon>
        <taxon>Cellulomonas</taxon>
    </lineage>
</organism>
<accession>F4H4P1</accession>
<proteinExistence type="predicted"/>
<gene>
    <name evidence="2" type="ordered locus">Celf_0092</name>
</gene>
<name>F4H4P1_CELFA</name>
<dbReference type="Proteomes" id="UP000008460">
    <property type="component" value="Chromosome"/>
</dbReference>
<evidence type="ECO:0000256" key="1">
    <source>
        <dbReference type="SAM" id="SignalP"/>
    </source>
</evidence>
<keyword evidence="3" id="KW-1185">Reference proteome</keyword>
<keyword evidence="1" id="KW-0732">Signal</keyword>
<evidence type="ECO:0008006" key="4">
    <source>
        <dbReference type="Google" id="ProtNLM"/>
    </source>
</evidence>
<dbReference type="EMBL" id="CP002666">
    <property type="protein sequence ID" value="AEE44242.1"/>
    <property type="molecule type" value="Genomic_DNA"/>
</dbReference>
<feature type="chain" id="PRO_5003309065" description="Secreted protein" evidence="1">
    <location>
        <begin position="29"/>
        <end position="161"/>
    </location>
</feature>
<evidence type="ECO:0000313" key="3">
    <source>
        <dbReference type="Proteomes" id="UP000008460"/>
    </source>
</evidence>
<dbReference type="KEGG" id="cfi:Celf_0092"/>